<dbReference type="RefSeq" id="WP_006972008.1">
    <property type="nucleotide sequence ID" value="NZ_ABCS01000026.1"/>
</dbReference>
<proteinExistence type="predicted"/>
<dbReference type="AlphaFoldDB" id="A6G5K9"/>
<accession>A6G5K9</accession>
<organism evidence="2 3">
    <name type="scientific">Plesiocystis pacifica SIR-1</name>
    <dbReference type="NCBI Taxonomy" id="391625"/>
    <lineage>
        <taxon>Bacteria</taxon>
        <taxon>Pseudomonadati</taxon>
        <taxon>Myxococcota</taxon>
        <taxon>Polyangia</taxon>
        <taxon>Nannocystales</taxon>
        <taxon>Nannocystaceae</taxon>
        <taxon>Plesiocystis</taxon>
    </lineage>
</organism>
<protein>
    <submittedName>
        <fullName evidence="2">Uncharacterized protein</fullName>
    </submittedName>
</protein>
<dbReference type="EMBL" id="ABCS01000026">
    <property type="protein sequence ID" value="EDM78790.1"/>
    <property type="molecule type" value="Genomic_DNA"/>
</dbReference>
<name>A6G5K9_9BACT</name>
<feature type="region of interest" description="Disordered" evidence="1">
    <location>
        <begin position="301"/>
        <end position="329"/>
    </location>
</feature>
<dbReference type="OrthoDB" id="9833032at2"/>
<sequence>MPAPIQVRACDPNAPREAARAIVERLLPTLPRRRPVTLAVLAQGPAAGLTVTPWVLRGLIDALETGQRGPLTILTLGDADAGEASLRKAGLADGRMRWPGGDRRVGLRVEGAARPARVPRELLGSSLVAVMPMLFRAHPASAPKLRGRPPAARWDGPMALLSEQLALRCEVDLDGPKRGATRRTSALLGRSPRGTEPAEARAARARLVGEQLLGAVFASTSVVLDATWAGALAPKPEDAVAPSRTRARVEQGRLPDLAGELVSPARVLGVPELARAWKRGELERLDRWLSEALGLARAGQTPAPEFCESPGRWPQLDGSVARPRPVGRSPKRLADRAISSIRTQHQRLTNSGPRAALPARVPGPFATLWTQRWYGEGAGARR</sequence>
<dbReference type="STRING" id="391625.PPSIR1_32367"/>
<evidence type="ECO:0000313" key="2">
    <source>
        <dbReference type="EMBL" id="EDM78790.1"/>
    </source>
</evidence>
<dbReference type="Proteomes" id="UP000005801">
    <property type="component" value="Unassembled WGS sequence"/>
</dbReference>
<reference evidence="2 3" key="1">
    <citation type="submission" date="2007-06" db="EMBL/GenBank/DDBJ databases">
        <authorList>
            <person name="Shimkets L."/>
            <person name="Ferriera S."/>
            <person name="Johnson J."/>
            <person name="Kravitz S."/>
            <person name="Beeson K."/>
            <person name="Sutton G."/>
            <person name="Rogers Y.-H."/>
            <person name="Friedman R."/>
            <person name="Frazier M."/>
            <person name="Venter J.C."/>
        </authorList>
    </citation>
    <scope>NUCLEOTIDE SEQUENCE [LARGE SCALE GENOMIC DNA]</scope>
    <source>
        <strain evidence="2 3">SIR-1</strain>
    </source>
</reference>
<evidence type="ECO:0000256" key="1">
    <source>
        <dbReference type="SAM" id="MobiDB-lite"/>
    </source>
</evidence>
<evidence type="ECO:0000313" key="3">
    <source>
        <dbReference type="Proteomes" id="UP000005801"/>
    </source>
</evidence>
<keyword evidence="3" id="KW-1185">Reference proteome</keyword>
<comment type="caution">
    <text evidence="2">The sequence shown here is derived from an EMBL/GenBank/DDBJ whole genome shotgun (WGS) entry which is preliminary data.</text>
</comment>
<gene>
    <name evidence="2" type="ORF">PPSIR1_32367</name>
</gene>